<proteinExistence type="predicted"/>
<keyword evidence="2" id="KW-1185">Reference proteome</keyword>
<dbReference type="PANTHER" id="PTHR35175:SF1">
    <property type="entry name" value="OXIDOREDUCTASE"/>
    <property type="match status" value="1"/>
</dbReference>
<evidence type="ECO:0000313" key="1">
    <source>
        <dbReference type="EMBL" id="AZS51143.1"/>
    </source>
</evidence>
<accession>A0A3S9XFD4</accession>
<dbReference type="Pfam" id="PF06945">
    <property type="entry name" value="DUF1289"/>
    <property type="match status" value="1"/>
</dbReference>
<reference evidence="2" key="1">
    <citation type="submission" date="2018-06" db="EMBL/GenBank/DDBJ databases">
        <title>Complete genome of Pseudomonas insecticola strain QZS01.</title>
        <authorList>
            <person name="Wang J."/>
            <person name="Su Q."/>
        </authorList>
    </citation>
    <scope>NUCLEOTIDE SEQUENCE [LARGE SCALE GENOMIC DNA]</scope>
    <source>
        <strain evidence="2">QZS01</strain>
    </source>
</reference>
<dbReference type="PANTHER" id="PTHR35175">
    <property type="entry name" value="DUF1289 DOMAIN-CONTAINING PROTEIN"/>
    <property type="match status" value="1"/>
</dbReference>
<organism evidence="1 2">
    <name type="scientific">Entomomonas moraniae</name>
    <dbReference type="NCBI Taxonomy" id="2213226"/>
    <lineage>
        <taxon>Bacteria</taxon>
        <taxon>Pseudomonadati</taxon>
        <taxon>Pseudomonadota</taxon>
        <taxon>Gammaproteobacteria</taxon>
        <taxon>Pseudomonadales</taxon>
        <taxon>Pseudomonadaceae</taxon>
        <taxon>Entomomonas</taxon>
    </lineage>
</organism>
<sequence length="146" mass="17111">MASRSLNTPCVGLCSTVYGDAVCRGCKRYDYEIIDWNTYTSTQHEAVWQRLEQLLEEVMANKLAITDRKLLEQKLIKHSIRFRPQQSSYYWAYLLLTKGARLINNIEAYGIHISVPYDNQPLWELREQIDVEFFALSEKNYPTTLP</sequence>
<dbReference type="EMBL" id="CP029822">
    <property type="protein sequence ID" value="AZS51143.1"/>
    <property type="molecule type" value="Genomic_DNA"/>
</dbReference>
<protein>
    <submittedName>
        <fullName evidence="1">DUF1289 domain-containing protein</fullName>
    </submittedName>
</protein>
<dbReference type="KEGG" id="emo:DM558_10340"/>
<dbReference type="InterPro" id="IPR010710">
    <property type="entry name" value="DUF1289"/>
</dbReference>
<dbReference type="AlphaFoldDB" id="A0A3S9XFD4"/>
<name>A0A3S9XFD4_9GAMM</name>
<dbReference type="Proteomes" id="UP000273143">
    <property type="component" value="Chromosome"/>
</dbReference>
<gene>
    <name evidence="1" type="ORF">DM558_10340</name>
</gene>
<dbReference type="RefSeq" id="WP_109701801.1">
    <property type="nucleotide sequence ID" value="NZ_CP029822.1"/>
</dbReference>
<evidence type="ECO:0000313" key="2">
    <source>
        <dbReference type="Proteomes" id="UP000273143"/>
    </source>
</evidence>